<dbReference type="SUPFAM" id="SSF56112">
    <property type="entry name" value="Protein kinase-like (PK-like)"/>
    <property type="match status" value="1"/>
</dbReference>
<evidence type="ECO:0000256" key="1">
    <source>
        <dbReference type="ARBA" id="ARBA00022741"/>
    </source>
</evidence>
<dbReference type="InterPro" id="IPR008271">
    <property type="entry name" value="Ser/Thr_kinase_AS"/>
</dbReference>
<name>A0A6N7PY94_9BACT</name>
<dbReference type="InterPro" id="IPR045269">
    <property type="entry name" value="Atg1-like"/>
</dbReference>
<protein>
    <submittedName>
        <fullName evidence="5">AAA family ATPase</fullName>
    </submittedName>
</protein>
<organism evidence="5 6">
    <name type="scientific">Polyangium spumosum</name>
    <dbReference type="NCBI Taxonomy" id="889282"/>
    <lineage>
        <taxon>Bacteria</taxon>
        <taxon>Pseudomonadati</taxon>
        <taxon>Myxococcota</taxon>
        <taxon>Polyangia</taxon>
        <taxon>Polyangiales</taxon>
        <taxon>Polyangiaceae</taxon>
        <taxon>Polyangium</taxon>
    </lineage>
</organism>
<comment type="caution">
    <text evidence="5">The sequence shown here is derived from an EMBL/GenBank/DDBJ whole genome shotgun (WGS) entry which is preliminary data.</text>
</comment>
<dbReference type="InterPro" id="IPR000719">
    <property type="entry name" value="Prot_kinase_dom"/>
</dbReference>
<proteinExistence type="predicted"/>
<dbReference type="Pfam" id="PF13191">
    <property type="entry name" value="AAA_16"/>
    <property type="match status" value="1"/>
</dbReference>
<dbReference type="GO" id="GO:0004674">
    <property type="term" value="F:protein serine/threonine kinase activity"/>
    <property type="evidence" value="ECO:0007669"/>
    <property type="project" value="InterPro"/>
</dbReference>
<reference evidence="5 6" key="1">
    <citation type="submission" date="2019-10" db="EMBL/GenBank/DDBJ databases">
        <title>A soil myxobacterium in the family Polyangiaceae.</title>
        <authorList>
            <person name="Li Y."/>
            <person name="Wang J."/>
        </authorList>
    </citation>
    <scope>NUCLEOTIDE SEQUENCE [LARGE SCALE GENOMIC DNA]</scope>
    <source>
        <strain evidence="5 6">DSM 14734</strain>
    </source>
</reference>
<sequence>MAASGRAWSFGGDCVNTQSVARESSTRRWTSARGLGRATCAGIPRKRVALRRRPRPTPRPGMTPARRVSVMGEPRLGLDCESTESVQDDRFVVHRRLGSGGFGVVYEALDLRYGSPVALKVLYQDNPDALYRFKNEFRVLADITHANLVMLHELLYDRDRWLLSMELVEGGVHFLDSFRRDDGSAPSSGEGLLRVMFLELVHGVRALHAANVLHADLKPSNVLVTPGGRVVLLDFGLAKELLPRRPCELPWDEACTTGTPAYIAPEQILGETTSEASDWYSVGTMLYEGLTGQLPFQGNTEKVLRDKLYAAPTSPLLLADDVPEDLALLCMGLLRRDRRARPAGEEIERCLRGEGPPRVTAIPERRHEAGPGCALLGRAREMSALHSAFEASREGRAVLARVAGGSGMGKSALASAFAESLHRRESVIVLMGACHDRESVPYKALDSVVDALARYLKRLPPAEVAALLPKDVHELTRLFPVLQIVAGTGPSTPRGHDPQLERRRAFHVLKQLLGNLARARPVVICIDDLHWGDVDSAHLLAELLSPPEAPPLLVVACYRSDDAERSACLRELGRLLSAGVEIRAVPVSPLPPEQARSLATERLAPVVDVELAATIARESEGNPFAIEELCRYVAAGVSGDPGRRALASGGLTLRSALRARLDAAPPSSRRLLEVVAVAGRPLEQEVAFEAAELGDGALLFLTPLRSAKLLRVASVRERLACEVVHARIRDAVLSGLGPEALAARHHRLATALEASDQPEPEELAMHYHGAGERRRAAAYAALAGDRANDALAFDRAADLYALALEWGADGPFETPEERHDLLVRRAHALANAGRCREAAELYLVGAEEAPRAEALDLRRRAIQQLFVGGHLDEGNRVLAPFLSEVGLPYRVTTARAVLEALAQLASLRVRGYHFEARSTPEIPPEVLTRVDVCWAVSLALTDVDPVRSFGFQIRGLRMAIEAGEPRRIALGLSAFAQLTLLRGTKGAVDEGMRLLAQAERIAAERGNEELRASVGVFKAAMLLIEGRWSEALARYDEIGRYLRERGVSPVMDPNLAEVISVVALDAMGRLPELAERTAAWHRKAASVGNLFAAIVASIASAHTLIAADDPEGARRRVREGISRWTHGMHVQHVYALRVEIYADLYAGRADVARARLEGLWRAIVKSQLLRPQPSRIDVLTLRGRTAIACAAAGDRRRPRLLREATRIAERLERELRRDARPTAALLRAAVALLRGRRDLALAHLDTAVRGFDAAEMSLSAACARHRMGELLGGEAGAVLVAEAHEVMRKQGIQRPERWLVIFAPGFGVEEAYARAA</sequence>
<dbReference type="CDD" id="cd14014">
    <property type="entry name" value="STKc_PknB_like"/>
    <property type="match status" value="1"/>
</dbReference>
<dbReference type="InterPro" id="IPR017441">
    <property type="entry name" value="Protein_kinase_ATP_BS"/>
</dbReference>
<dbReference type="InterPro" id="IPR041664">
    <property type="entry name" value="AAA_16"/>
</dbReference>
<dbReference type="Pfam" id="PF00069">
    <property type="entry name" value="Pkinase"/>
    <property type="match status" value="1"/>
</dbReference>
<evidence type="ECO:0000259" key="4">
    <source>
        <dbReference type="PROSITE" id="PS50011"/>
    </source>
</evidence>
<evidence type="ECO:0000256" key="3">
    <source>
        <dbReference type="PROSITE-ProRule" id="PRU10141"/>
    </source>
</evidence>
<evidence type="ECO:0000256" key="2">
    <source>
        <dbReference type="ARBA" id="ARBA00022840"/>
    </source>
</evidence>
<dbReference type="PROSITE" id="PS50011">
    <property type="entry name" value="PROTEIN_KINASE_DOM"/>
    <property type="match status" value="1"/>
</dbReference>
<keyword evidence="1 3" id="KW-0547">Nucleotide-binding</keyword>
<dbReference type="PANTHER" id="PTHR24348">
    <property type="entry name" value="SERINE/THREONINE-PROTEIN KINASE UNC-51-RELATED"/>
    <property type="match status" value="1"/>
</dbReference>
<dbReference type="GO" id="GO:0005524">
    <property type="term" value="F:ATP binding"/>
    <property type="evidence" value="ECO:0007669"/>
    <property type="project" value="UniProtKB-UniRule"/>
</dbReference>
<evidence type="ECO:0000313" key="6">
    <source>
        <dbReference type="Proteomes" id="UP000440224"/>
    </source>
</evidence>
<dbReference type="PROSITE" id="PS00107">
    <property type="entry name" value="PROTEIN_KINASE_ATP"/>
    <property type="match status" value="1"/>
</dbReference>
<dbReference type="Gene3D" id="3.40.50.300">
    <property type="entry name" value="P-loop containing nucleotide triphosphate hydrolases"/>
    <property type="match status" value="1"/>
</dbReference>
<feature type="binding site" evidence="3">
    <location>
        <position position="120"/>
    </location>
    <ligand>
        <name>ATP</name>
        <dbReference type="ChEBI" id="CHEBI:30616"/>
    </ligand>
</feature>
<dbReference type="EMBL" id="WJIE01000007">
    <property type="protein sequence ID" value="MRG95440.1"/>
    <property type="molecule type" value="Genomic_DNA"/>
</dbReference>
<dbReference type="InterPro" id="IPR027417">
    <property type="entry name" value="P-loop_NTPase"/>
</dbReference>
<keyword evidence="6" id="KW-1185">Reference proteome</keyword>
<accession>A0A6N7PY94</accession>
<dbReference type="SUPFAM" id="SSF52540">
    <property type="entry name" value="P-loop containing nucleoside triphosphate hydrolases"/>
    <property type="match status" value="1"/>
</dbReference>
<dbReference type="InterPro" id="IPR011009">
    <property type="entry name" value="Kinase-like_dom_sf"/>
</dbReference>
<dbReference type="Proteomes" id="UP000440224">
    <property type="component" value="Unassembled WGS sequence"/>
</dbReference>
<dbReference type="Gene3D" id="1.10.510.10">
    <property type="entry name" value="Transferase(Phosphotransferase) domain 1"/>
    <property type="match status" value="1"/>
</dbReference>
<dbReference type="GO" id="GO:0005737">
    <property type="term" value="C:cytoplasm"/>
    <property type="evidence" value="ECO:0007669"/>
    <property type="project" value="TreeGrafter"/>
</dbReference>
<feature type="domain" description="Protein kinase" evidence="4">
    <location>
        <begin position="91"/>
        <end position="359"/>
    </location>
</feature>
<evidence type="ECO:0000313" key="5">
    <source>
        <dbReference type="EMBL" id="MRG95440.1"/>
    </source>
</evidence>
<dbReference type="SMART" id="SM00220">
    <property type="entry name" value="S_TKc"/>
    <property type="match status" value="1"/>
</dbReference>
<keyword evidence="2 3" id="KW-0067">ATP-binding</keyword>
<dbReference type="OrthoDB" id="5476445at2"/>
<gene>
    <name evidence="5" type="ORF">GF068_26490</name>
</gene>
<dbReference type="PROSITE" id="PS00108">
    <property type="entry name" value="PROTEIN_KINASE_ST"/>
    <property type="match status" value="1"/>
</dbReference>